<protein>
    <submittedName>
        <fullName evidence="1">Uncharacterized protein</fullName>
    </submittedName>
</protein>
<dbReference type="KEGG" id="tli:Tlie_0462"/>
<accession>G7V7W1</accession>
<reference evidence="2" key="1">
    <citation type="submission" date="2011-10" db="EMBL/GenBank/DDBJ databases">
        <title>The complete genome of chromosome of Thermovirga lienii DSM 17291.</title>
        <authorList>
            <consortium name="US DOE Joint Genome Institute (JGI-PGF)"/>
            <person name="Lucas S."/>
            <person name="Copeland A."/>
            <person name="Lapidus A."/>
            <person name="Glavina del Rio T."/>
            <person name="Dalin E."/>
            <person name="Tice H."/>
            <person name="Bruce D."/>
            <person name="Goodwin L."/>
            <person name="Pitluck S."/>
            <person name="Peters L."/>
            <person name="Mikhailova N."/>
            <person name="Saunders E."/>
            <person name="Kyrpides N."/>
            <person name="Mavromatis K."/>
            <person name="Ivanova N."/>
            <person name="Last F.I."/>
            <person name="Brettin T."/>
            <person name="Detter J.C."/>
            <person name="Han C."/>
            <person name="Larimer F."/>
            <person name="Land M."/>
            <person name="Hauser L."/>
            <person name="Markowitz V."/>
            <person name="Cheng J.-F."/>
            <person name="Hugenholtz P."/>
            <person name="Woyke T."/>
            <person name="Wu D."/>
            <person name="Spring S."/>
            <person name="Schroeder M."/>
            <person name="Brambilla E.-M."/>
            <person name="Klenk H.-P."/>
            <person name="Eisen J.A."/>
        </authorList>
    </citation>
    <scope>NUCLEOTIDE SEQUENCE [LARGE SCALE GENOMIC DNA]</scope>
    <source>
        <strain evidence="2">ATCC BAA-1197 / DSM 17291 / Cas60314</strain>
    </source>
</reference>
<dbReference type="AlphaFoldDB" id="G7V7W1"/>
<keyword evidence="2" id="KW-1185">Reference proteome</keyword>
<name>G7V7W1_THELD</name>
<dbReference type="EMBL" id="CP003096">
    <property type="protein sequence ID" value="AER66197.1"/>
    <property type="molecule type" value="Genomic_DNA"/>
</dbReference>
<dbReference type="OrthoDB" id="5515339at2"/>
<dbReference type="STRING" id="580340.Tlie_0462"/>
<organism evidence="1 2">
    <name type="scientific">Thermovirga lienii (strain ATCC BAA-1197 / DSM 17291 / Cas60314)</name>
    <dbReference type="NCBI Taxonomy" id="580340"/>
    <lineage>
        <taxon>Bacteria</taxon>
        <taxon>Thermotogati</taxon>
        <taxon>Synergistota</taxon>
        <taxon>Synergistia</taxon>
        <taxon>Synergistales</taxon>
        <taxon>Thermovirgaceae</taxon>
        <taxon>Thermovirga</taxon>
    </lineage>
</organism>
<dbReference type="eggNOG" id="ENOG502ZBNP">
    <property type="taxonomic scope" value="Bacteria"/>
</dbReference>
<gene>
    <name evidence="1" type="ordered locus">Tlie_0462</name>
</gene>
<reference evidence="1 2" key="2">
    <citation type="journal article" date="2012" name="Stand. Genomic Sci.">
        <title>Genome sequence of the moderately thermophilic, amino-acid-degrading and sulfur-reducing bacterium Thermovirga lienii type strain (Cas60314(T)).</title>
        <authorList>
            <person name="Goker M."/>
            <person name="Saunders E."/>
            <person name="Lapidus A."/>
            <person name="Nolan M."/>
            <person name="Lucas S."/>
            <person name="Hammon N."/>
            <person name="Deshpande S."/>
            <person name="Cheng J.F."/>
            <person name="Han C."/>
            <person name="Tapia R."/>
            <person name="Goodwin L.A."/>
            <person name="Pitluck S."/>
            <person name="Liolios K."/>
            <person name="Mavromatis K."/>
            <person name="Pagani I."/>
            <person name="Ivanova N."/>
            <person name="Mikhailova N."/>
            <person name="Pati A."/>
            <person name="Chen A."/>
            <person name="Palaniappan K."/>
            <person name="Land M."/>
            <person name="Chang Y.J."/>
            <person name="Jeffries C.D."/>
            <person name="Brambilla E.M."/>
            <person name="Rohde M."/>
            <person name="Spring S."/>
            <person name="Detter J.C."/>
            <person name="Woyke T."/>
            <person name="Bristow J."/>
            <person name="Eisen J.A."/>
            <person name="Markowitz V."/>
            <person name="Hugenholtz P."/>
            <person name="Kyrpides N.C."/>
            <person name="Klenk H.P."/>
        </authorList>
    </citation>
    <scope>NUCLEOTIDE SEQUENCE [LARGE SCALE GENOMIC DNA]</scope>
    <source>
        <strain evidence="2">ATCC BAA-1197 / DSM 17291 / Cas60314</strain>
    </source>
</reference>
<proteinExistence type="predicted"/>
<evidence type="ECO:0000313" key="2">
    <source>
        <dbReference type="Proteomes" id="UP000005868"/>
    </source>
</evidence>
<dbReference type="Proteomes" id="UP000005868">
    <property type="component" value="Chromosome"/>
</dbReference>
<dbReference type="HOGENOM" id="CLU_1601915_0_0_0"/>
<sequence length="166" mass="19257">MRQMSSSAWLRRGSSIVFDKHSLGPLITDGYLVSLREALSWMKSWPAQPPDDRQTVLICGLETCLEVFSPEDAEAFLQNRIKPFVLEFQSRWDQRGLVFGFGTPEKSFEVTASQEEVLFLRRDRKRVRLSYSLWDGSATMNVTRLMRDDRQTGRRVTLGYYVPRIS</sequence>
<evidence type="ECO:0000313" key="1">
    <source>
        <dbReference type="EMBL" id="AER66197.1"/>
    </source>
</evidence>